<accession>A0A9N9KT53</accession>
<dbReference type="InterPro" id="IPR008922">
    <property type="entry name" value="Di-copper_centre_dom_sf"/>
</dbReference>
<dbReference type="PANTHER" id="PTHR11474">
    <property type="entry name" value="TYROSINASE FAMILY MEMBER"/>
    <property type="match status" value="1"/>
</dbReference>
<keyword evidence="1" id="KW-0479">Metal-binding</keyword>
<keyword evidence="5" id="KW-1185">Reference proteome</keyword>
<proteinExistence type="predicted"/>
<dbReference type="SUPFAM" id="SSF48056">
    <property type="entry name" value="Di-copper centre-containing domain"/>
    <property type="match status" value="1"/>
</dbReference>
<dbReference type="InterPro" id="IPR002227">
    <property type="entry name" value="Tyrosinase_Cu-bd"/>
</dbReference>
<dbReference type="InterPro" id="IPR050316">
    <property type="entry name" value="Tyrosinase/Hemocyanin"/>
</dbReference>
<evidence type="ECO:0000313" key="5">
    <source>
        <dbReference type="Proteomes" id="UP000696280"/>
    </source>
</evidence>
<sequence>MGFQSFVLLRNADRFQQAPFVHLSGTFLPWHRYYIHIYSEGLRDQCNYTGPIPYWDWPLYAPAPRDSPIFKGDDCSLGSNGEYIPNHPGIILPDSPFGIIPPGQGIGCLMRGPFRDFSVNLGPIVVGTPGHMDGLGYNPRQCDGQIGVLLLWEAIVPNDADTLKTRFSGRTLEVSRALYKGLGLVIWVYMEGGAFEQ</sequence>
<dbReference type="Proteomes" id="UP000696280">
    <property type="component" value="Unassembled WGS sequence"/>
</dbReference>
<dbReference type="GO" id="GO:0046872">
    <property type="term" value="F:metal ion binding"/>
    <property type="evidence" value="ECO:0007669"/>
    <property type="project" value="UniProtKB-KW"/>
</dbReference>
<dbReference type="GO" id="GO:0016491">
    <property type="term" value="F:oxidoreductase activity"/>
    <property type="evidence" value="ECO:0007669"/>
    <property type="project" value="InterPro"/>
</dbReference>
<evidence type="ECO:0000313" key="4">
    <source>
        <dbReference type="EMBL" id="CAG8953429.1"/>
    </source>
</evidence>
<evidence type="ECO:0000256" key="1">
    <source>
        <dbReference type="ARBA" id="ARBA00022723"/>
    </source>
</evidence>
<dbReference type="OrthoDB" id="6132182at2759"/>
<name>A0A9N9KT53_9HELO</name>
<dbReference type="PANTHER" id="PTHR11474:SF126">
    <property type="entry name" value="TYROSINASE-LIKE PROTEIN TYR-1-RELATED"/>
    <property type="match status" value="1"/>
</dbReference>
<dbReference type="Gene3D" id="1.10.1280.10">
    <property type="entry name" value="Di-copper center containing domain from catechol oxidase"/>
    <property type="match status" value="1"/>
</dbReference>
<dbReference type="Pfam" id="PF00264">
    <property type="entry name" value="Tyrosinase"/>
    <property type="match status" value="1"/>
</dbReference>
<gene>
    <name evidence="4" type="ORF">HYFRA_00010178</name>
</gene>
<keyword evidence="2" id="KW-0186">Copper</keyword>
<evidence type="ECO:0000256" key="2">
    <source>
        <dbReference type="ARBA" id="ARBA00023008"/>
    </source>
</evidence>
<reference evidence="4" key="1">
    <citation type="submission" date="2021-07" db="EMBL/GenBank/DDBJ databases">
        <authorList>
            <person name="Durling M."/>
        </authorList>
    </citation>
    <scope>NUCLEOTIDE SEQUENCE</scope>
</reference>
<feature type="domain" description="Tyrosinase copper-binding" evidence="3">
    <location>
        <begin position="3"/>
        <end position="143"/>
    </location>
</feature>
<comment type="caution">
    <text evidence="4">The sequence shown here is derived from an EMBL/GenBank/DDBJ whole genome shotgun (WGS) entry which is preliminary data.</text>
</comment>
<protein>
    <recommendedName>
        <fullName evidence="3">Tyrosinase copper-binding domain-containing protein</fullName>
    </recommendedName>
</protein>
<organism evidence="4 5">
    <name type="scientific">Hymenoscyphus fraxineus</name>
    <dbReference type="NCBI Taxonomy" id="746836"/>
    <lineage>
        <taxon>Eukaryota</taxon>
        <taxon>Fungi</taxon>
        <taxon>Dikarya</taxon>
        <taxon>Ascomycota</taxon>
        <taxon>Pezizomycotina</taxon>
        <taxon>Leotiomycetes</taxon>
        <taxon>Helotiales</taxon>
        <taxon>Helotiaceae</taxon>
        <taxon>Hymenoscyphus</taxon>
    </lineage>
</organism>
<evidence type="ECO:0000259" key="3">
    <source>
        <dbReference type="Pfam" id="PF00264"/>
    </source>
</evidence>
<dbReference type="EMBL" id="CAJVRL010000050">
    <property type="protein sequence ID" value="CAG8953429.1"/>
    <property type="molecule type" value="Genomic_DNA"/>
</dbReference>
<dbReference type="AlphaFoldDB" id="A0A9N9KT53"/>